<feature type="signal peptide" evidence="1">
    <location>
        <begin position="1"/>
        <end position="19"/>
    </location>
</feature>
<evidence type="ECO:0000313" key="3">
    <source>
        <dbReference type="Proteomes" id="UP001054837"/>
    </source>
</evidence>
<feature type="chain" id="PRO_5043898838" evidence="1">
    <location>
        <begin position="20"/>
        <end position="138"/>
    </location>
</feature>
<comment type="caution">
    <text evidence="2">The sequence shown here is derived from an EMBL/GenBank/DDBJ whole genome shotgun (WGS) entry which is preliminary data.</text>
</comment>
<reference evidence="2 3" key="1">
    <citation type="submission" date="2021-06" db="EMBL/GenBank/DDBJ databases">
        <title>Caerostris darwini draft genome.</title>
        <authorList>
            <person name="Kono N."/>
            <person name="Arakawa K."/>
        </authorList>
    </citation>
    <scope>NUCLEOTIDE SEQUENCE [LARGE SCALE GENOMIC DNA]</scope>
</reference>
<dbReference type="EMBL" id="BPLQ01006342">
    <property type="protein sequence ID" value="GIY21718.1"/>
    <property type="molecule type" value="Genomic_DNA"/>
</dbReference>
<organism evidence="2 3">
    <name type="scientific">Caerostris darwini</name>
    <dbReference type="NCBI Taxonomy" id="1538125"/>
    <lineage>
        <taxon>Eukaryota</taxon>
        <taxon>Metazoa</taxon>
        <taxon>Ecdysozoa</taxon>
        <taxon>Arthropoda</taxon>
        <taxon>Chelicerata</taxon>
        <taxon>Arachnida</taxon>
        <taxon>Araneae</taxon>
        <taxon>Araneomorphae</taxon>
        <taxon>Entelegynae</taxon>
        <taxon>Araneoidea</taxon>
        <taxon>Araneidae</taxon>
        <taxon>Caerostris</taxon>
    </lineage>
</organism>
<proteinExistence type="predicted"/>
<sequence length="138" mass="14394">MEFAPIVFLFLVVLGAVQGSPYLVEGDYGVGEYGDKLEENLVYEKLCFEASLFKCCTSSGAVAFEEEGAATTARTTAALALPAAATCGAPTADAKEQVSSSAGARSELSSSAHSSLIFSVSAFVRICDSLSSKYKCHL</sequence>
<dbReference type="Proteomes" id="UP001054837">
    <property type="component" value="Unassembled WGS sequence"/>
</dbReference>
<evidence type="ECO:0000313" key="2">
    <source>
        <dbReference type="EMBL" id="GIY21718.1"/>
    </source>
</evidence>
<dbReference type="AlphaFoldDB" id="A0AAV4RII9"/>
<gene>
    <name evidence="2" type="ORF">CDAR_291161</name>
</gene>
<evidence type="ECO:0000256" key="1">
    <source>
        <dbReference type="SAM" id="SignalP"/>
    </source>
</evidence>
<protein>
    <submittedName>
        <fullName evidence="2">Uncharacterized protein</fullName>
    </submittedName>
</protein>
<keyword evidence="3" id="KW-1185">Reference proteome</keyword>
<accession>A0AAV4RII9</accession>
<keyword evidence="1" id="KW-0732">Signal</keyword>
<name>A0AAV4RII9_9ARAC</name>